<feature type="region of interest" description="Disordered" evidence="5">
    <location>
        <begin position="1"/>
        <end position="39"/>
    </location>
</feature>
<evidence type="ECO:0000259" key="6">
    <source>
        <dbReference type="PROSITE" id="PS51805"/>
    </source>
</evidence>
<feature type="region of interest" description="Disordered" evidence="5">
    <location>
        <begin position="453"/>
        <end position="472"/>
    </location>
</feature>
<dbReference type="OrthoDB" id="10029243at2759"/>
<evidence type="ECO:0000313" key="7">
    <source>
        <dbReference type="Proteomes" id="UP000515158"/>
    </source>
</evidence>
<dbReference type="Pfam" id="PF13771">
    <property type="entry name" value="zf-HC5HC2H"/>
    <property type="match status" value="1"/>
</dbReference>
<dbReference type="RefSeq" id="XP_034248724.1">
    <property type="nucleotide sequence ID" value="XM_034392833.1"/>
</dbReference>
<feature type="region of interest" description="Disordered" evidence="5">
    <location>
        <begin position="330"/>
        <end position="349"/>
    </location>
</feature>
<dbReference type="GO" id="GO:0006357">
    <property type="term" value="P:regulation of transcription by RNA polymerase II"/>
    <property type="evidence" value="ECO:0007669"/>
    <property type="project" value="TreeGrafter"/>
</dbReference>
<feature type="domain" description="PHD-type" evidence="6">
    <location>
        <begin position="564"/>
        <end position="667"/>
    </location>
</feature>
<evidence type="ECO:0000256" key="2">
    <source>
        <dbReference type="ARBA" id="ARBA00022723"/>
    </source>
</evidence>
<keyword evidence="3" id="KW-0863">Zinc-finger</keyword>
<protein>
    <submittedName>
        <fullName evidence="8 9">Uncharacterized protein CG5098</fullName>
    </submittedName>
</protein>
<evidence type="ECO:0000313" key="10">
    <source>
        <dbReference type="RefSeq" id="XP_034248726.1"/>
    </source>
</evidence>
<dbReference type="Gene3D" id="3.30.40.10">
    <property type="entry name" value="Zinc/RING finger domain, C3HC4 (zinc finger)"/>
    <property type="match status" value="1"/>
</dbReference>
<keyword evidence="1" id="KW-0597">Phosphoprotein</keyword>
<dbReference type="PROSITE" id="PS51805">
    <property type="entry name" value="EPHD"/>
    <property type="match status" value="1"/>
</dbReference>
<accession>A0A6P8ZUU9</accession>
<evidence type="ECO:0000256" key="5">
    <source>
        <dbReference type="SAM" id="MobiDB-lite"/>
    </source>
</evidence>
<evidence type="ECO:0000256" key="1">
    <source>
        <dbReference type="ARBA" id="ARBA00022553"/>
    </source>
</evidence>
<dbReference type="Proteomes" id="UP000515158">
    <property type="component" value="Unplaced"/>
</dbReference>
<dbReference type="InterPro" id="IPR013083">
    <property type="entry name" value="Znf_RING/FYVE/PHD"/>
</dbReference>
<dbReference type="AlphaFoldDB" id="A0A6P8ZUU9"/>
<evidence type="ECO:0000313" key="11">
    <source>
        <dbReference type="RefSeq" id="XP_034248727.1"/>
    </source>
</evidence>
<keyword evidence="7" id="KW-1185">Reference proteome</keyword>
<name>A0A6P8ZUU9_THRPL</name>
<feature type="compositionally biased region" description="Basic and acidic residues" evidence="5">
    <location>
        <begin position="393"/>
        <end position="402"/>
    </location>
</feature>
<dbReference type="RefSeq" id="XP_034248727.1">
    <property type="nucleotide sequence ID" value="XM_034392836.1"/>
</dbReference>
<dbReference type="PANTHER" id="PTHR14955">
    <property type="entry name" value="RETINOIC ACID INDUCED 1/TRANSCRIPTION FACTOR 20"/>
    <property type="match status" value="1"/>
</dbReference>
<keyword evidence="2" id="KW-0479">Metal-binding</keyword>
<dbReference type="GO" id="GO:0005634">
    <property type="term" value="C:nucleus"/>
    <property type="evidence" value="ECO:0007669"/>
    <property type="project" value="TreeGrafter"/>
</dbReference>
<dbReference type="InterPro" id="IPR034732">
    <property type="entry name" value="EPHD"/>
</dbReference>
<feature type="region of interest" description="Disordered" evidence="5">
    <location>
        <begin position="357"/>
        <end position="433"/>
    </location>
</feature>
<keyword evidence="4" id="KW-0862">Zinc</keyword>
<dbReference type="KEGG" id="tpal:117649780"/>
<sequence>MSGQFPTHQTGAPVTMNSFSSWNQQGKSVPTGTSQTVHGMLPQSEMQPLNPAAASPPKPSKFVNTAQNGAGSHVPSSVISQNSQSSLADNLRQNFIMNFNMNQAPGQPSKFQSNETTMMPTIVSSGSMDLSRAPRTLEGEHSKVVPSVVQQTNQNQSVISSAIVSSAFNGEIHSRTSSVIANSAPSLSNKGSDVSVPTTLTNIKQDIIQKDSNIAANPNPKVEGSADLALKMEPRIVKAEQKLPPPYSIVREPPLKKLKEEPVGYVNSSVIMNSSNHEKVRDTNASSSGKIGGQGSQGNIGTPASTSAAKQDALDVESQLEALFAGIADTGNTSKESKPPVISNSLQGTPNVAAVLESKGSSSKKGKGKQNGVAGASSTETTPKKKRKKKPAKDKPWDDSKNKKLKKGGSSKGKYVKEASCDSGSNASSSRVRGPVVHIEGTKDAPISLVVVNAPARQDDEENDSKKKSASTRIRKIHLTEGKLSSTGLCSNSLVTRYESHSSDPRWVCVFCKKGCHIDGLGDLFGPYLIHHDAELERSLDLDADLDRRGGDKKDKKNKRIGLGQTGVLGLLPIPPLPGEQSQFMVYFHEYCAVWSPSINLIGSRLAGVQEAVWVAVRTKCSQCLSDGANIGCIHHGCSLQVHFPCARDGSWSLDEDTFTSACHIHKKVGQTPILPVATIL</sequence>
<dbReference type="InterPro" id="IPR052440">
    <property type="entry name" value="Trans_Reg/Chrom_Remod"/>
</dbReference>
<gene>
    <name evidence="8 9 10 11" type="primary">LOC117649780</name>
</gene>
<evidence type="ECO:0000256" key="3">
    <source>
        <dbReference type="ARBA" id="ARBA00022771"/>
    </source>
</evidence>
<evidence type="ECO:0000256" key="4">
    <source>
        <dbReference type="ARBA" id="ARBA00022833"/>
    </source>
</evidence>
<reference evidence="8 9" key="1">
    <citation type="submission" date="2025-04" db="UniProtKB">
        <authorList>
            <consortium name="RefSeq"/>
        </authorList>
    </citation>
    <scope>IDENTIFICATION</scope>
    <source>
        <tissue evidence="8 9">Total insect</tissue>
    </source>
</reference>
<dbReference type="GeneID" id="117649780"/>
<feature type="region of interest" description="Disordered" evidence="5">
    <location>
        <begin position="272"/>
        <end position="313"/>
    </location>
</feature>
<evidence type="ECO:0000313" key="8">
    <source>
        <dbReference type="RefSeq" id="XP_034248724.1"/>
    </source>
</evidence>
<organism evidence="10">
    <name type="scientific">Thrips palmi</name>
    <name type="common">Melon thrips</name>
    <dbReference type="NCBI Taxonomy" id="161013"/>
    <lineage>
        <taxon>Eukaryota</taxon>
        <taxon>Metazoa</taxon>
        <taxon>Ecdysozoa</taxon>
        <taxon>Arthropoda</taxon>
        <taxon>Hexapoda</taxon>
        <taxon>Insecta</taxon>
        <taxon>Pterygota</taxon>
        <taxon>Neoptera</taxon>
        <taxon>Paraneoptera</taxon>
        <taxon>Thysanoptera</taxon>
        <taxon>Terebrantia</taxon>
        <taxon>Thripoidea</taxon>
        <taxon>Thripidae</taxon>
        <taxon>Thrips</taxon>
    </lineage>
</organism>
<dbReference type="RefSeq" id="XP_034248725.1">
    <property type="nucleotide sequence ID" value="XM_034392834.1"/>
</dbReference>
<feature type="compositionally biased region" description="Polar residues" evidence="5">
    <location>
        <begin position="1"/>
        <end position="37"/>
    </location>
</feature>
<dbReference type="GO" id="GO:0008270">
    <property type="term" value="F:zinc ion binding"/>
    <property type="evidence" value="ECO:0007669"/>
    <property type="project" value="UniProtKB-KW"/>
</dbReference>
<feature type="compositionally biased region" description="Low complexity" evidence="5">
    <location>
        <begin position="421"/>
        <end position="430"/>
    </location>
</feature>
<proteinExistence type="predicted"/>
<evidence type="ECO:0000313" key="9">
    <source>
        <dbReference type="RefSeq" id="XP_034248725.1"/>
    </source>
</evidence>
<dbReference type="RefSeq" id="XP_034248726.1">
    <property type="nucleotide sequence ID" value="XM_034392835.1"/>
</dbReference>
<dbReference type="PANTHER" id="PTHR14955:SF4">
    <property type="entry name" value="PHD-TYPE DOMAIN-CONTAINING PROTEIN"/>
    <property type="match status" value="1"/>
</dbReference>